<dbReference type="AlphaFoldDB" id="A0A7W8ZVS6"/>
<dbReference type="InterPro" id="IPR027417">
    <property type="entry name" value="P-loop_NTPase"/>
</dbReference>
<dbReference type="SUPFAM" id="SSF52540">
    <property type="entry name" value="P-loop containing nucleoside triphosphate hydrolases"/>
    <property type="match status" value="1"/>
</dbReference>
<sequence>MSPTKTVYVLIGPKGSGKTHIGTLLERAFDITFLSVEKLGLANIPQSTLTGRELLQEGFHQEEVEIDRILAGTDAMSCESTGAAEYFYVVLERLRSKYDVKLLRIYSPLETCYQRVHDRDQTAHIPVSEQLLRSINEQAATVDLNWDLQIDNSRPLPEWEILDQFRSRFAGTT</sequence>
<protein>
    <submittedName>
        <fullName evidence="1">Shikimate kinase</fullName>
    </submittedName>
</protein>
<dbReference type="EMBL" id="JACHBQ010000001">
    <property type="protein sequence ID" value="MBB5641134.1"/>
    <property type="molecule type" value="Genomic_DNA"/>
</dbReference>
<dbReference type="Gene3D" id="3.40.50.300">
    <property type="entry name" value="P-loop containing nucleotide triphosphate hydrolases"/>
    <property type="match status" value="1"/>
</dbReference>
<accession>A0A7W8ZVS6</accession>
<dbReference type="GO" id="GO:0016301">
    <property type="term" value="F:kinase activity"/>
    <property type="evidence" value="ECO:0007669"/>
    <property type="project" value="UniProtKB-KW"/>
</dbReference>
<reference evidence="1 2" key="1">
    <citation type="submission" date="2020-08" db="EMBL/GenBank/DDBJ databases">
        <title>Sequencing the genomes of 1000 actinobacteria strains.</title>
        <authorList>
            <person name="Klenk H.-P."/>
        </authorList>
    </citation>
    <scope>NUCLEOTIDE SEQUENCE [LARGE SCALE GENOMIC DNA]</scope>
    <source>
        <strain evidence="1 2">DSM 21065</strain>
    </source>
</reference>
<keyword evidence="1" id="KW-0418">Kinase</keyword>
<comment type="caution">
    <text evidence="1">The sequence shown here is derived from an EMBL/GenBank/DDBJ whole genome shotgun (WGS) entry which is preliminary data.</text>
</comment>
<gene>
    <name evidence="1" type="ORF">BJ997_001682</name>
</gene>
<evidence type="ECO:0000313" key="2">
    <source>
        <dbReference type="Proteomes" id="UP000561726"/>
    </source>
</evidence>
<keyword evidence="1" id="KW-0808">Transferase</keyword>
<name>A0A7W8ZVS6_9MICO</name>
<dbReference type="Proteomes" id="UP000561726">
    <property type="component" value="Unassembled WGS sequence"/>
</dbReference>
<organism evidence="1 2">
    <name type="scientific">Cryobacterium roopkundense</name>
    <dbReference type="NCBI Taxonomy" id="1001240"/>
    <lineage>
        <taxon>Bacteria</taxon>
        <taxon>Bacillati</taxon>
        <taxon>Actinomycetota</taxon>
        <taxon>Actinomycetes</taxon>
        <taxon>Micrococcales</taxon>
        <taxon>Microbacteriaceae</taxon>
        <taxon>Cryobacterium</taxon>
    </lineage>
</organism>
<dbReference type="OrthoDB" id="9800332at2"/>
<dbReference type="RefSeq" id="WP_052542207.1">
    <property type="nucleotide sequence ID" value="NZ_JACHBQ010000001.1"/>
</dbReference>
<proteinExistence type="predicted"/>
<evidence type="ECO:0000313" key="1">
    <source>
        <dbReference type="EMBL" id="MBB5641134.1"/>
    </source>
</evidence>